<protein>
    <submittedName>
        <fullName evidence="1">Uncharacterized protein</fullName>
    </submittedName>
</protein>
<sequence length="184" mass="19854">MSPGTRSAGHDLAARLAWSRELLVKYDAALAADFKVGGDGCLQFEDGHAAAIFLPKVIHYRDKDHDDQNGESFLNIWRFRVSIATAVATHPRIKIQGGLAVVAALSTAKTMSKMLNGFRIAISLERRDDPRRCIVRGQNVWSHDGSADVGLLIGQSILVNLQMTSTMPGSSPAKAVRTASSKVA</sequence>
<organism evidence="1 2">
    <name type="scientific">Claviceps aff. purpurea</name>
    <dbReference type="NCBI Taxonomy" id="1967640"/>
    <lineage>
        <taxon>Eukaryota</taxon>
        <taxon>Fungi</taxon>
        <taxon>Dikarya</taxon>
        <taxon>Ascomycota</taxon>
        <taxon>Pezizomycotina</taxon>
        <taxon>Sordariomycetes</taxon>
        <taxon>Hypocreomycetidae</taxon>
        <taxon>Hypocreales</taxon>
        <taxon>Clavicipitaceae</taxon>
        <taxon>Claviceps</taxon>
    </lineage>
</organism>
<keyword evidence="2" id="KW-1185">Reference proteome</keyword>
<proteinExistence type="predicted"/>
<name>A0A9P7TZM0_9HYPO</name>
<evidence type="ECO:0000313" key="2">
    <source>
        <dbReference type="Proteomes" id="UP000707071"/>
    </source>
</evidence>
<reference evidence="1 2" key="1">
    <citation type="journal article" date="2020" name="bioRxiv">
        <title>Whole genome comparisons of ergot fungi reveals the divergence and evolution of species within the genus Claviceps are the result of varying mechanisms driving genome evolution and host range expansion.</title>
        <authorList>
            <person name="Wyka S.A."/>
            <person name="Mondo S.J."/>
            <person name="Liu M."/>
            <person name="Dettman J."/>
            <person name="Nalam V."/>
            <person name="Broders K.D."/>
        </authorList>
    </citation>
    <scope>NUCLEOTIDE SEQUENCE [LARGE SCALE GENOMIC DNA]</scope>
    <source>
        <strain evidence="1 2">Clav52</strain>
    </source>
</reference>
<dbReference type="AlphaFoldDB" id="A0A9P7TZM0"/>
<dbReference type="Proteomes" id="UP000707071">
    <property type="component" value="Unassembled WGS sequence"/>
</dbReference>
<dbReference type="EMBL" id="SRRH01000530">
    <property type="protein sequence ID" value="KAG6287654.1"/>
    <property type="molecule type" value="Genomic_DNA"/>
</dbReference>
<evidence type="ECO:0000313" key="1">
    <source>
        <dbReference type="EMBL" id="KAG6287654.1"/>
    </source>
</evidence>
<comment type="caution">
    <text evidence="1">The sequence shown here is derived from an EMBL/GenBank/DDBJ whole genome shotgun (WGS) entry which is preliminary data.</text>
</comment>
<gene>
    <name evidence="1" type="ORF">E4U09_006043</name>
</gene>
<accession>A0A9P7TZM0</accession>